<organism evidence="1 2">
    <name type="scientific">Sistotremastrum niveocremeum HHB9708</name>
    <dbReference type="NCBI Taxonomy" id="1314777"/>
    <lineage>
        <taxon>Eukaryota</taxon>
        <taxon>Fungi</taxon>
        <taxon>Dikarya</taxon>
        <taxon>Basidiomycota</taxon>
        <taxon>Agaricomycotina</taxon>
        <taxon>Agaricomycetes</taxon>
        <taxon>Sistotremastrales</taxon>
        <taxon>Sistotremastraceae</taxon>
        <taxon>Sertulicium</taxon>
        <taxon>Sertulicium niveocremeum</taxon>
    </lineage>
</organism>
<dbReference type="EMBL" id="KV419427">
    <property type="protein sequence ID" value="KZS89524.1"/>
    <property type="molecule type" value="Genomic_DNA"/>
</dbReference>
<protein>
    <submittedName>
        <fullName evidence="1">Uncharacterized protein</fullName>
    </submittedName>
</protein>
<evidence type="ECO:0000313" key="2">
    <source>
        <dbReference type="Proteomes" id="UP000076722"/>
    </source>
</evidence>
<proteinExistence type="predicted"/>
<dbReference type="Proteomes" id="UP000076722">
    <property type="component" value="Unassembled WGS sequence"/>
</dbReference>
<gene>
    <name evidence="1" type="ORF">SISNIDRAFT_227051</name>
</gene>
<keyword evidence="2" id="KW-1185">Reference proteome</keyword>
<name>A0A164QBZ4_9AGAM</name>
<sequence length="163" mass="18901">MGWDEPCLPITFTGYVVSPQFLIDYYKTEVLKRPNRKIHVLSVDSSLSEASKSISDKTGLCLWTVFRWQDQKYILGVCGDNPNPVYGPWLNRSHFECDAEWAKRLVDLRQLLVDEGAIGKNEEMVEYTWEAEDSEKENASRCEVWYQLAGFTGGNSEKHKERW</sequence>
<accession>A0A164QBZ4</accession>
<reference evidence="1 2" key="1">
    <citation type="journal article" date="2016" name="Mol. Biol. Evol.">
        <title>Comparative Genomics of Early-Diverging Mushroom-Forming Fungi Provides Insights into the Origins of Lignocellulose Decay Capabilities.</title>
        <authorList>
            <person name="Nagy L.G."/>
            <person name="Riley R."/>
            <person name="Tritt A."/>
            <person name="Adam C."/>
            <person name="Daum C."/>
            <person name="Floudas D."/>
            <person name="Sun H."/>
            <person name="Yadav J.S."/>
            <person name="Pangilinan J."/>
            <person name="Larsson K.H."/>
            <person name="Matsuura K."/>
            <person name="Barry K."/>
            <person name="Labutti K."/>
            <person name="Kuo R."/>
            <person name="Ohm R.A."/>
            <person name="Bhattacharya S.S."/>
            <person name="Shirouzu T."/>
            <person name="Yoshinaga Y."/>
            <person name="Martin F.M."/>
            <person name="Grigoriev I.V."/>
            <person name="Hibbett D.S."/>
        </authorList>
    </citation>
    <scope>NUCLEOTIDE SEQUENCE [LARGE SCALE GENOMIC DNA]</scope>
    <source>
        <strain evidence="1 2">HHB9708</strain>
    </source>
</reference>
<evidence type="ECO:0000313" key="1">
    <source>
        <dbReference type="EMBL" id="KZS89524.1"/>
    </source>
</evidence>
<dbReference type="AlphaFoldDB" id="A0A164QBZ4"/>